<organism evidence="1">
    <name type="scientific">Methylobacterium bullatum</name>
    <dbReference type="NCBI Taxonomy" id="570505"/>
    <lineage>
        <taxon>Bacteria</taxon>
        <taxon>Pseudomonadati</taxon>
        <taxon>Pseudomonadota</taxon>
        <taxon>Alphaproteobacteria</taxon>
        <taxon>Hyphomicrobiales</taxon>
        <taxon>Methylobacteriaceae</taxon>
        <taxon>Methylobacterium</taxon>
    </lineage>
</organism>
<evidence type="ECO:0000313" key="1">
    <source>
        <dbReference type="EMBL" id="CAA2105211.1"/>
    </source>
</evidence>
<dbReference type="AlphaFoldDB" id="A0A679IWR2"/>
<accession>A0A679IWR2</accession>
<proteinExistence type="predicted"/>
<gene>
    <name evidence="1" type="ORF">MBUL_03078</name>
</gene>
<name>A0A679IWR2_9HYPH</name>
<protein>
    <submittedName>
        <fullName evidence="1">Uncharacterized protein</fullName>
    </submittedName>
</protein>
<sequence length="63" mass="6940">MYASVIERDESLDSLAEHCIAARDIIEASGTSVMRQLIDLLLFEIGVAMAKATETEQQPTRSN</sequence>
<dbReference type="EMBL" id="LR743504">
    <property type="protein sequence ID" value="CAA2105211.1"/>
    <property type="molecule type" value="Genomic_DNA"/>
</dbReference>
<reference evidence="1" key="1">
    <citation type="submission" date="2019-12" db="EMBL/GenBank/DDBJ databases">
        <authorList>
            <person name="Cremers G."/>
        </authorList>
    </citation>
    <scope>NUCLEOTIDE SEQUENCE</scope>
    <source>
        <strain evidence="1">Mbul1</strain>
    </source>
</reference>